<feature type="domain" description="AB hydrolase-1" evidence="4">
    <location>
        <begin position="66"/>
        <end position="303"/>
    </location>
</feature>
<organism evidence="5 6">
    <name type="scientific">Fodinicurvata halophila</name>
    <dbReference type="NCBI Taxonomy" id="1419723"/>
    <lineage>
        <taxon>Bacteria</taxon>
        <taxon>Pseudomonadati</taxon>
        <taxon>Pseudomonadota</taxon>
        <taxon>Alphaproteobacteria</taxon>
        <taxon>Rhodospirillales</taxon>
        <taxon>Rhodovibrionaceae</taxon>
        <taxon>Fodinicurvata</taxon>
    </lineage>
</organism>
<dbReference type="PANTHER" id="PTHR10794:SF94">
    <property type="entry name" value="ESTERASE YHET-RELATED"/>
    <property type="match status" value="1"/>
</dbReference>
<dbReference type="Pfam" id="PF00561">
    <property type="entry name" value="Abhydrolase_1"/>
    <property type="match status" value="1"/>
</dbReference>
<gene>
    <name evidence="5" type="ORF">ACFOW6_06455</name>
</gene>
<dbReference type="EMBL" id="JBHSCW010000003">
    <property type="protein sequence ID" value="MFC4351184.1"/>
    <property type="molecule type" value="Genomic_DNA"/>
</dbReference>
<dbReference type="Gene3D" id="3.40.50.1820">
    <property type="entry name" value="alpha/beta hydrolase"/>
    <property type="match status" value="1"/>
</dbReference>
<dbReference type="InterPro" id="IPR012020">
    <property type="entry name" value="ABHD4"/>
</dbReference>
<protein>
    <submittedName>
        <fullName evidence="5">YheT family hydrolase</fullName>
    </submittedName>
</protein>
<dbReference type="PIRSF" id="PIRSF005211">
    <property type="entry name" value="Ab_hydro_YheT"/>
    <property type="match status" value="1"/>
</dbReference>
<accession>A0ABV8UKZ2</accession>
<dbReference type="RefSeq" id="WP_382421523.1">
    <property type="nucleotide sequence ID" value="NZ_JBHSCW010000003.1"/>
</dbReference>
<dbReference type="InterPro" id="IPR000073">
    <property type="entry name" value="AB_hydrolase_1"/>
</dbReference>
<evidence type="ECO:0000313" key="6">
    <source>
        <dbReference type="Proteomes" id="UP001595799"/>
    </source>
</evidence>
<dbReference type="InterPro" id="IPR000952">
    <property type="entry name" value="AB_hydrolase_4_CS"/>
</dbReference>
<sequence length="328" mass="37186">MKLPFFEPRPPWLGGDLQTVRNMIVRPVARLTDWPQEQLAFEQQDGDCLLGTLGRGSPESTRPLGVLLHGLTGSEDSLYVRNTTHYFLKHGWDILRLNHRGAGPSGVFCRQSYHAGRSEDLRAVLGQLREKLPNLKERGVFLMGYSLGANMALKFLGEGDFPLPVRFAISVSAPIDLMQTQQAIMKPRNRIYHRYLLDCMRREVLASAQPEEVKDRRRLKQLKSVWEFDDTLTAPRNGFRGAEDYYRQNSALGYLPRIDVPTLMMHAADDPWIPGGLYEEGNWRENPALTVYMPASGGHVGFHGRDSMVPWHDRSALAFAQAMQNEIA</sequence>
<keyword evidence="3 5" id="KW-0378">Hydrolase</keyword>
<proteinExistence type="inferred from homology"/>
<name>A0ABV8UKZ2_9PROT</name>
<evidence type="ECO:0000256" key="1">
    <source>
        <dbReference type="ARBA" id="ARBA00010884"/>
    </source>
</evidence>
<dbReference type="InterPro" id="IPR050960">
    <property type="entry name" value="AB_hydrolase_4_sf"/>
</dbReference>
<evidence type="ECO:0000256" key="3">
    <source>
        <dbReference type="ARBA" id="ARBA00022801"/>
    </source>
</evidence>
<dbReference type="PROSITE" id="PS01133">
    <property type="entry name" value="UPF0017"/>
    <property type="match status" value="1"/>
</dbReference>
<dbReference type="GO" id="GO:0016787">
    <property type="term" value="F:hydrolase activity"/>
    <property type="evidence" value="ECO:0007669"/>
    <property type="project" value="UniProtKB-KW"/>
</dbReference>
<dbReference type="PANTHER" id="PTHR10794">
    <property type="entry name" value="ABHYDROLASE DOMAIN-CONTAINING PROTEIN"/>
    <property type="match status" value="1"/>
</dbReference>
<evidence type="ECO:0000313" key="5">
    <source>
        <dbReference type="EMBL" id="MFC4351184.1"/>
    </source>
</evidence>
<dbReference type="Proteomes" id="UP001595799">
    <property type="component" value="Unassembled WGS sequence"/>
</dbReference>
<comment type="similarity">
    <text evidence="1">Belongs to the AB hydrolase superfamily. AB hydrolase 4 family.</text>
</comment>
<reference evidence="6" key="1">
    <citation type="journal article" date="2019" name="Int. J. Syst. Evol. Microbiol.">
        <title>The Global Catalogue of Microorganisms (GCM) 10K type strain sequencing project: providing services to taxonomists for standard genome sequencing and annotation.</title>
        <authorList>
            <consortium name="The Broad Institute Genomics Platform"/>
            <consortium name="The Broad Institute Genome Sequencing Center for Infectious Disease"/>
            <person name="Wu L."/>
            <person name="Ma J."/>
        </authorList>
    </citation>
    <scope>NUCLEOTIDE SEQUENCE [LARGE SCALE GENOMIC DNA]</scope>
    <source>
        <strain evidence="6">CECT 8472</strain>
    </source>
</reference>
<dbReference type="SUPFAM" id="SSF53474">
    <property type="entry name" value="alpha/beta-Hydrolases"/>
    <property type="match status" value="1"/>
</dbReference>
<dbReference type="InterPro" id="IPR029058">
    <property type="entry name" value="AB_hydrolase_fold"/>
</dbReference>
<evidence type="ECO:0000256" key="2">
    <source>
        <dbReference type="ARBA" id="ARBA00022487"/>
    </source>
</evidence>
<evidence type="ECO:0000259" key="4">
    <source>
        <dbReference type="Pfam" id="PF00561"/>
    </source>
</evidence>
<keyword evidence="6" id="KW-1185">Reference proteome</keyword>
<comment type="caution">
    <text evidence="5">The sequence shown here is derived from an EMBL/GenBank/DDBJ whole genome shotgun (WGS) entry which is preliminary data.</text>
</comment>
<keyword evidence="2" id="KW-0719">Serine esterase</keyword>